<dbReference type="Pfam" id="PF00787">
    <property type="entry name" value="PX"/>
    <property type="match status" value="1"/>
</dbReference>
<dbReference type="PANTHER" id="PTHR22775:SF3">
    <property type="entry name" value="SORTING NEXIN-13"/>
    <property type="match status" value="1"/>
</dbReference>
<keyword evidence="3" id="KW-1133">Transmembrane helix</keyword>
<evidence type="ECO:0000313" key="7">
    <source>
        <dbReference type="Proteomes" id="UP001186944"/>
    </source>
</evidence>
<evidence type="ECO:0000256" key="2">
    <source>
        <dbReference type="SAM" id="MobiDB-lite"/>
    </source>
</evidence>
<feature type="region of interest" description="Disordered" evidence="2">
    <location>
        <begin position="458"/>
        <end position="570"/>
    </location>
</feature>
<feature type="domain" description="PX" evidence="4">
    <location>
        <begin position="597"/>
        <end position="725"/>
    </location>
</feature>
<dbReference type="SMART" id="SM00312">
    <property type="entry name" value="PX"/>
    <property type="match status" value="1"/>
</dbReference>
<feature type="transmembrane region" description="Helical" evidence="3">
    <location>
        <begin position="28"/>
        <end position="61"/>
    </location>
</feature>
<dbReference type="PROSITE" id="PS51207">
    <property type="entry name" value="PXA"/>
    <property type="match status" value="1"/>
</dbReference>
<dbReference type="EMBL" id="VSWD01000010">
    <property type="protein sequence ID" value="KAK3089975.1"/>
    <property type="molecule type" value="Genomic_DNA"/>
</dbReference>
<dbReference type="Proteomes" id="UP001186944">
    <property type="component" value="Unassembled WGS sequence"/>
</dbReference>
<sequence>MDSNKRNISTFLVNIISHHKIFSSIQKLVIFSVFTVISSWLLGVFTITGTLVLSILFSFLICHLLTSINRHYNGIKVLLVFYRSHLKEIVTVVQSVNVFKQFLSNILWENEKDNHEPIENAERNEEKNSKPEQNDKNQIFVAKSTGQANTENGWETMLENEIAYLTGLIVQDFIRPWYCVREQRDEIAEELRMILHEGLKLFFSNLSTINVQDLTRDILLCYQEHLRMFQIARMTYRTQPKRRRSNFRRVESQSRIVNTASKKIASIEEAFEMKFSYHSAVWGIEYECNYVKSLTHLLVSRLLENHVKGCKTTKLLLVEILSSNVLIPLIELLSNADFLHESMIIILSDEEPIEVTDDLDDENDDVDRVHVGNEINEVHESSELVDGLTGVTNTSNTNTNVVGRFQNETECTDLSCDRQLTRTQNSLQSNKQEEDVQINGKTPAELDVPLKETAEVANEERTLDEPELNVIPAAILSPAQPRGRSLERTIDENQKQDSTAAGSGSQGTITRGGDSTNQTQLQSKSPRKRKEEFVSGVELGEEAGAQVPVQSKEVRGESQGSRESQGSECKVKFALDSGSYEDIEEQKVEDPTELIFQEVNIIDTETTNESRSSTQYTLYVVEYAAWYTTDDNVRKLRTQTVKRRFREFVNLQGRLEDNPSYKASLKDTKRPMRWFNSLPFGNMDRSSIKSRKNRLETYLKALIVKPDVCNGQELREFFGYEGDGHIAFVRKAPENTLPRIDKMLIRSVSGVIDKIGGKMDELTTRASEVLPSFSSRKDQTVWTPSGPYDKDEDNIPLEFGFLKNETWPIEADLDKLATKFDEEKADWVCAESESLNEEDSVNSQTDTKDLLTKQSNEVDTNSDSFEDGTVEEQAVENINVVKVNEKGGSLDEDHRAVLADAALNVGVQALQGRDCWLCRERVVSLTKHLTATAIHHWLETEIDELVTEERCLLYIQKLREVIWPEGVFDSSSHRIRSDKQKMATKTQARKCLAEFLPNFVRGLMDQGDYSVAIDEIIDSLQHEKLNK</sequence>
<evidence type="ECO:0000313" key="6">
    <source>
        <dbReference type="EMBL" id="KAK3089975.1"/>
    </source>
</evidence>
<dbReference type="InterPro" id="IPR001683">
    <property type="entry name" value="PX_dom"/>
</dbReference>
<keyword evidence="7" id="KW-1185">Reference proteome</keyword>
<dbReference type="PANTHER" id="PTHR22775">
    <property type="entry name" value="SORTING NEXIN"/>
    <property type="match status" value="1"/>
</dbReference>
<comment type="similarity">
    <text evidence="1">Belongs to the sorting nexin family.</text>
</comment>
<keyword evidence="3" id="KW-0472">Membrane</keyword>
<proteinExistence type="inferred from homology"/>
<dbReference type="SUPFAM" id="SSF64268">
    <property type="entry name" value="PX domain"/>
    <property type="match status" value="1"/>
</dbReference>
<comment type="caution">
    <text evidence="6">The sequence shown here is derived from an EMBL/GenBank/DDBJ whole genome shotgun (WGS) entry which is preliminary data.</text>
</comment>
<dbReference type="Pfam" id="PF02194">
    <property type="entry name" value="PXA"/>
    <property type="match status" value="1"/>
</dbReference>
<dbReference type="InterPro" id="IPR013937">
    <property type="entry name" value="Sorting_nexin_C"/>
</dbReference>
<organism evidence="6 7">
    <name type="scientific">Pinctada imbricata</name>
    <name type="common">Atlantic pearl-oyster</name>
    <name type="synonym">Pinctada martensii</name>
    <dbReference type="NCBI Taxonomy" id="66713"/>
    <lineage>
        <taxon>Eukaryota</taxon>
        <taxon>Metazoa</taxon>
        <taxon>Spiralia</taxon>
        <taxon>Lophotrochozoa</taxon>
        <taxon>Mollusca</taxon>
        <taxon>Bivalvia</taxon>
        <taxon>Autobranchia</taxon>
        <taxon>Pteriomorphia</taxon>
        <taxon>Pterioida</taxon>
        <taxon>Pterioidea</taxon>
        <taxon>Pteriidae</taxon>
        <taxon>Pinctada</taxon>
    </lineage>
</organism>
<dbReference type="InterPro" id="IPR003114">
    <property type="entry name" value="Phox_assoc"/>
</dbReference>
<dbReference type="InterPro" id="IPR036871">
    <property type="entry name" value="PX_dom_sf"/>
</dbReference>
<evidence type="ECO:0000259" key="4">
    <source>
        <dbReference type="PROSITE" id="PS50195"/>
    </source>
</evidence>
<feature type="region of interest" description="Disordered" evidence="2">
    <location>
        <begin position="115"/>
        <end position="138"/>
    </location>
</feature>
<feature type="compositionally biased region" description="Basic and acidic residues" evidence="2">
    <location>
        <begin position="484"/>
        <end position="495"/>
    </location>
</feature>
<gene>
    <name evidence="6" type="ORF">FSP39_008133</name>
</gene>
<accession>A0AA88XQI4</accession>
<keyword evidence="3" id="KW-0812">Transmembrane</keyword>
<feature type="region of interest" description="Disordered" evidence="2">
    <location>
        <begin position="424"/>
        <end position="444"/>
    </location>
</feature>
<protein>
    <recommendedName>
        <fullName evidence="8">Sorting nexin-19</fullName>
    </recommendedName>
</protein>
<feature type="compositionally biased region" description="Polar residues" evidence="2">
    <location>
        <begin position="496"/>
        <end position="524"/>
    </location>
</feature>
<evidence type="ECO:0000256" key="1">
    <source>
        <dbReference type="ARBA" id="ARBA00010883"/>
    </source>
</evidence>
<evidence type="ECO:0000259" key="5">
    <source>
        <dbReference type="PROSITE" id="PS51207"/>
    </source>
</evidence>
<reference evidence="6" key="1">
    <citation type="submission" date="2019-08" db="EMBL/GenBank/DDBJ databases">
        <title>The improved chromosome-level genome for the pearl oyster Pinctada fucata martensii using PacBio sequencing and Hi-C.</title>
        <authorList>
            <person name="Zheng Z."/>
        </authorList>
    </citation>
    <scope>NUCLEOTIDE SEQUENCE</scope>
    <source>
        <strain evidence="6">ZZ-2019</strain>
        <tissue evidence="6">Adductor muscle</tissue>
    </source>
</reference>
<name>A0AA88XQI4_PINIB</name>
<feature type="compositionally biased region" description="Low complexity" evidence="2">
    <location>
        <begin position="557"/>
        <end position="568"/>
    </location>
</feature>
<evidence type="ECO:0000256" key="3">
    <source>
        <dbReference type="SAM" id="Phobius"/>
    </source>
</evidence>
<evidence type="ECO:0008006" key="8">
    <source>
        <dbReference type="Google" id="ProtNLM"/>
    </source>
</evidence>
<dbReference type="PROSITE" id="PS50195">
    <property type="entry name" value="PX"/>
    <property type="match status" value="1"/>
</dbReference>
<dbReference type="GO" id="GO:0035091">
    <property type="term" value="F:phosphatidylinositol binding"/>
    <property type="evidence" value="ECO:0007669"/>
    <property type="project" value="InterPro"/>
</dbReference>
<dbReference type="Pfam" id="PF08628">
    <property type="entry name" value="Nexin_C"/>
    <property type="match status" value="1"/>
</dbReference>
<feature type="domain" description="PXA" evidence="5">
    <location>
        <begin position="155"/>
        <end position="351"/>
    </location>
</feature>
<dbReference type="SMART" id="SM00313">
    <property type="entry name" value="PXA"/>
    <property type="match status" value="1"/>
</dbReference>
<dbReference type="AlphaFoldDB" id="A0AA88XQI4"/>
<feature type="compositionally biased region" description="Basic and acidic residues" evidence="2">
    <location>
        <begin position="115"/>
        <end position="135"/>
    </location>
</feature>
<dbReference type="Gene3D" id="3.30.1520.10">
    <property type="entry name" value="Phox-like domain"/>
    <property type="match status" value="1"/>
</dbReference>